<dbReference type="PANTHER" id="PTHR30537">
    <property type="entry name" value="HTH-TYPE TRANSCRIPTIONAL REGULATOR"/>
    <property type="match status" value="1"/>
</dbReference>
<protein>
    <submittedName>
        <fullName evidence="6">LysR family transcriptional regulator</fullName>
    </submittedName>
</protein>
<dbReference type="InterPro" id="IPR058163">
    <property type="entry name" value="LysR-type_TF_proteobact-type"/>
</dbReference>
<dbReference type="InterPro" id="IPR005119">
    <property type="entry name" value="LysR_subst-bd"/>
</dbReference>
<name>A0AAJ6AIQ6_9MICC</name>
<keyword evidence="7" id="KW-1185">Reference proteome</keyword>
<dbReference type="RefSeq" id="WP_122549190.1">
    <property type="nucleotide sequence ID" value="NZ_CP122563.1"/>
</dbReference>
<dbReference type="Proteomes" id="UP001224674">
    <property type="component" value="Chromosome"/>
</dbReference>
<dbReference type="PANTHER" id="PTHR30537:SF3">
    <property type="entry name" value="TRANSCRIPTIONAL REGULATORY PROTEIN"/>
    <property type="match status" value="1"/>
</dbReference>
<comment type="similarity">
    <text evidence="1">Belongs to the LysR transcriptional regulatory family.</text>
</comment>
<dbReference type="AlphaFoldDB" id="A0AAJ6AIQ6"/>
<dbReference type="InterPro" id="IPR036390">
    <property type="entry name" value="WH_DNA-bd_sf"/>
</dbReference>
<organism evidence="6 7">
    <name type="scientific">Auritidibacter ignavus</name>
    <dbReference type="NCBI Taxonomy" id="678932"/>
    <lineage>
        <taxon>Bacteria</taxon>
        <taxon>Bacillati</taxon>
        <taxon>Actinomycetota</taxon>
        <taxon>Actinomycetes</taxon>
        <taxon>Micrococcales</taxon>
        <taxon>Micrococcaceae</taxon>
        <taxon>Auritidibacter</taxon>
    </lineage>
</organism>
<dbReference type="GeneID" id="83696282"/>
<dbReference type="Gene3D" id="3.40.190.290">
    <property type="match status" value="1"/>
</dbReference>
<dbReference type="Pfam" id="PF00126">
    <property type="entry name" value="HTH_1"/>
    <property type="match status" value="1"/>
</dbReference>
<dbReference type="InterPro" id="IPR000847">
    <property type="entry name" value="LysR_HTH_N"/>
</dbReference>
<dbReference type="Pfam" id="PF03466">
    <property type="entry name" value="LysR_substrate"/>
    <property type="match status" value="1"/>
</dbReference>
<dbReference type="GO" id="GO:0006351">
    <property type="term" value="P:DNA-templated transcription"/>
    <property type="evidence" value="ECO:0007669"/>
    <property type="project" value="TreeGrafter"/>
</dbReference>
<evidence type="ECO:0000313" key="6">
    <source>
        <dbReference type="EMBL" id="WGH92747.1"/>
    </source>
</evidence>
<dbReference type="GO" id="GO:0043565">
    <property type="term" value="F:sequence-specific DNA binding"/>
    <property type="evidence" value="ECO:0007669"/>
    <property type="project" value="TreeGrafter"/>
</dbReference>
<proteinExistence type="inferred from homology"/>
<keyword evidence="4" id="KW-0804">Transcription</keyword>
<dbReference type="PROSITE" id="PS50931">
    <property type="entry name" value="HTH_LYSR"/>
    <property type="match status" value="1"/>
</dbReference>
<dbReference type="Gene3D" id="1.10.10.10">
    <property type="entry name" value="Winged helix-like DNA-binding domain superfamily/Winged helix DNA-binding domain"/>
    <property type="match status" value="1"/>
</dbReference>
<evidence type="ECO:0000256" key="3">
    <source>
        <dbReference type="ARBA" id="ARBA00023125"/>
    </source>
</evidence>
<keyword evidence="3" id="KW-0238">DNA-binding</keyword>
<keyword evidence="2" id="KW-0805">Transcription regulation</keyword>
<evidence type="ECO:0000256" key="4">
    <source>
        <dbReference type="ARBA" id="ARBA00023163"/>
    </source>
</evidence>
<dbReference type="GO" id="GO:0003700">
    <property type="term" value="F:DNA-binding transcription factor activity"/>
    <property type="evidence" value="ECO:0007669"/>
    <property type="project" value="InterPro"/>
</dbReference>
<evidence type="ECO:0000259" key="5">
    <source>
        <dbReference type="PROSITE" id="PS50931"/>
    </source>
</evidence>
<sequence>MDWEKLYSHLPSLMTFLSVSRNGTYSAAAEQLGINHATVSRRIAGLEAILGTRLLVSGEDGWHPTEEGLRVRRVAEEIEASLANLAQSDQAGAVSGTIRVGAPDAFAVVALTPALAQLRTRHPALSVEVFSSTRNPTQNSAALDLEIVVGEPRKVHGEKIPLLEYGFSLYASGRYLANYGTPRTIRDLEKHRLNYYTESGIVVRALLDAKAILPAMKTGIASNNVFVHLEATRHGTGIGLLPDFLGSQDQLLIPVLEGEYRFPVEYWAIIRDGALRRPAVTATCAVVRNVCQSFSAGWR</sequence>
<dbReference type="SUPFAM" id="SSF53850">
    <property type="entry name" value="Periplasmic binding protein-like II"/>
    <property type="match status" value="1"/>
</dbReference>
<evidence type="ECO:0000256" key="1">
    <source>
        <dbReference type="ARBA" id="ARBA00009437"/>
    </source>
</evidence>
<reference evidence="6 7" key="1">
    <citation type="submission" date="2023-03" db="EMBL/GenBank/DDBJ databases">
        <title>Complete genome sequences of several Auritidibacter ignavus strains isolated from ear infections.</title>
        <authorList>
            <person name="Baehr T."/>
            <person name="Baumhoegger A.M."/>
        </authorList>
    </citation>
    <scope>NUCLEOTIDE SEQUENCE [LARGE SCALE GENOMIC DNA]</scope>
    <source>
        <strain evidence="6 7">BABAE-6</strain>
    </source>
</reference>
<feature type="domain" description="HTH lysR-type" evidence="5">
    <location>
        <begin position="13"/>
        <end position="65"/>
    </location>
</feature>
<gene>
    <name evidence="6" type="ORF">QDX21_10635</name>
</gene>
<accession>A0AAJ6AIQ6</accession>
<dbReference type="EMBL" id="CP122566">
    <property type="protein sequence ID" value="WGH92747.1"/>
    <property type="molecule type" value="Genomic_DNA"/>
</dbReference>
<evidence type="ECO:0000313" key="7">
    <source>
        <dbReference type="Proteomes" id="UP001224674"/>
    </source>
</evidence>
<evidence type="ECO:0000256" key="2">
    <source>
        <dbReference type="ARBA" id="ARBA00023015"/>
    </source>
</evidence>
<dbReference type="SUPFAM" id="SSF46785">
    <property type="entry name" value="Winged helix' DNA-binding domain"/>
    <property type="match status" value="1"/>
</dbReference>
<dbReference type="InterPro" id="IPR036388">
    <property type="entry name" value="WH-like_DNA-bd_sf"/>
</dbReference>